<evidence type="ECO:0000313" key="3">
    <source>
        <dbReference type="EMBL" id="ARU05888.1"/>
    </source>
</evidence>
<evidence type="ECO:0000313" key="4">
    <source>
        <dbReference type="Proteomes" id="UP000196138"/>
    </source>
</evidence>
<dbReference type="InterPro" id="IPR006224">
    <property type="entry name" value="PsdUridine_synth_RluA-like_CS"/>
</dbReference>
<dbReference type="GO" id="GO:0140098">
    <property type="term" value="F:catalytic activity, acting on RNA"/>
    <property type="evidence" value="ECO:0007669"/>
    <property type="project" value="UniProtKB-ARBA"/>
</dbReference>
<dbReference type="PROSITE" id="PS01129">
    <property type="entry name" value="PSI_RLU"/>
    <property type="match status" value="1"/>
</dbReference>
<sequence>MAHAPRNPLVPDRDGVSPSCIATPPGPWPRLLDFLAERLPALDRASWAQRMQTGWVWSDAAQPLAPDAPYTPHTRVYYWRHAEAEPALPWPARVLFQDAHLVVADKPHFMPVTPSGPFVQRSLLVQLKRELGLPQLSPIHRIDRDTAGLVVFAVQAAERAAYQALFRDRNVHKRYEAVAPWAELPPAAVAEPAAAAPRPGAAAAWRGQWTRLPQPLMPEAPAAGIPAAGIPATGVHAGEPTAWCYRSRLVQDPHFFTMHEAAGEANCETHLQLLARHGPWGRYALVPHTGRRHQLRAHLNALGLPIRHDPYYPRVSRRADDPDDVQHPLQLLAQALGFHDPVTGEDRHFTSGQSLTWPPIGT</sequence>
<dbReference type="SUPFAM" id="SSF55120">
    <property type="entry name" value="Pseudouridine synthase"/>
    <property type="match status" value="1"/>
</dbReference>
<dbReference type="PANTHER" id="PTHR21600">
    <property type="entry name" value="MITOCHONDRIAL RNA PSEUDOURIDINE SYNTHASE"/>
    <property type="match status" value="1"/>
</dbReference>
<feature type="domain" description="Pseudouridine synthase RsuA/RluA-like" evidence="2">
    <location>
        <begin position="100"/>
        <end position="301"/>
    </location>
</feature>
<keyword evidence="4" id="KW-1185">Reference proteome</keyword>
<dbReference type="Pfam" id="PF00849">
    <property type="entry name" value="PseudoU_synth_2"/>
    <property type="match status" value="1"/>
</dbReference>
<dbReference type="GO" id="GO:0009982">
    <property type="term" value="F:pseudouridine synthase activity"/>
    <property type="evidence" value="ECO:0007669"/>
    <property type="project" value="InterPro"/>
</dbReference>
<evidence type="ECO:0000256" key="1">
    <source>
        <dbReference type="SAM" id="MobiDB-lite"/>
    </source>
</evidence>
<dbReference type="RefSeq" id="WP_087282489.1">
    <property type="nucleotide sequence ID" value="NZ_CP021455.1"/>
</dbReference>
<name>A0A1Y0EQW1_9BURK</name>
<dbReference type="InterPro" id="IPR006145">
    <property type="entry name" value="PsdUridine_synth_RsuA/RluA"/>
</dbReference>
<dbReference type="AlphaFoldDB" id="A0A1Y0EQW1"/>
<dbReference type="OrthoDB" id="9785808at2"/>
<dbReference type="GO" id="GO:0000455">
    <property type="term" value="P:enzyme-directed rRNA pseudouridine synthesis"/>
    <property type="evidence" value="ECO:0007669"/>
    <property type="project" value="TreeGrafter"/>
</dbReference>
<dbReference type="Gene3D" id="3.30.2350.10">
    <property type="entry name" value="Pseudouridine synthase"/>
    <property type="match status" value="1"/>
</dbReference>
<dbReference type="InterPro" id="IPR050188">
    <property type="entry name" value="RluA_PseudoU_synthase"/>
</dbReference>
<protein>
    <recommendedName>
        <fullName evidence="2">Pseudouridine synthase RsuA/RluA-like domain-containing protein</fullName>
    </recommendedName>
</protein>
<feature type="region of interest" description="Disordered" evidence="1">
    <location>
        <begin position="1"/>
        <end position="22"/>
    </location>
</feature>
<reference evidence="3 4" key="1">
    <citation type="submission" date="2017-05" db="EMBL/GenBank/DDBJ databases">
        <authorList>
            <person name="Song R."/>
            <person name="Chenine A.L."/>
            <person name="Ruprecht R.M."/>
        </authorList>
    </citation>
    <scope>NUCLEOTIDE SEQUENCE [LARGE SCALE GENOMIC DNA]</scope>
    <source>
        <strain evidence="3 4">DSM 26136</strain>
    </source>
</reference>
<dbReference type="PANTHER" id="PTHR21600:SF84">
    <property type="entry name" value="PSEUDOURIDINE SYNTHASE RSUA_RLUA-LIKE DOMAIN-CONTAINING PROTEIN"/>
    <property type="match status" value="1"/>
</dbReference>
<dbReference type="EMBL" id="CP021455">
    <property type="protein sequence ID" value="ARU05888.1"/>
    <property type="molecule type" value="Genomic_DNA"/>
</dbReference>
<evidence type="ECO:0000259" key="2">
    <source>
        <dbReference type="Pfam" id="PF00849"/>
    </source>
</evidence>
<dbReference type="InterPro" id="IPR020103">
    <property type="entry name" value="PsdUridine_synth_cat_dom_sf"/>
</dbReference>
<organism evidence="3 4">
    <name type="scientific">Comamonas serinivorans</name>
    <dbReference type="NCBI Taxonomy" id="1082851"/>
    <lineage>
        <taxon>Bacteria</taxon>
        <taxon>Pseudomonadati</taxon>
        <taxon>Pseudomonadota</taxon>
        <taxon>Betaproteobacteria</taxon>
        <taxon>Burkholderiales</taxon>
        <taxon>Comamonadaceae</taxon>
        <taxon>Comamonas</taxon>
    </lineage>
</organism>
<dbReference type="Proteomes" id="UP000196138">
    <property type="component" value="Chromosome"/>
</dbReference>
<dbReference type="GO" id="GO:0003723">
    <property type="term" value="F:RNA binding"/>
    <property type="evidence" value="ECO:0007669"/>
    <property type="project" value="InterPro"/>
</dbReference>
<proteinExistence type="predicted"/>
<gene>
    <name evidence="3" type="ORF">CCO03_15480</name>
</gene>
<dbReference type="KEGG" id="cser:CCO03_15480"/>
<accession>A0A1Y0EQW1</accession>